<name>A0A367ZPV6_9BACT</name>
<evidence type="ECO:0000256" key="1">
    <source>
        <dbReference type="SAM" id="MobiDB-lite"/>
    </source>
</evidence>
<dbReference type="Proteomes" id="UP000252355">
    <property type="component" value="Unassembled WGS sequence"/>
</dbReference>
<evidence type="ECO:0000313" key="3">
    <source>
        <dbReference type="Proteomes" id="UP000252355"/>
    </source>
</evidence>
<gene>
    <name evidence="2" type="ORF">OZSIB_3679</name>
</gene>
<organism evidence="2 3">
    <name type="scientific">Candidatus Ozemobacter sibiricus</name>
    <dbReference type="NCBI Taxonomy" id="2268124"/>
    <lineage>
        <taxon>Bacteria</taxon>
        <taxon>Candidatus Ozemobacteria</taxon>
        <taxon>Candidatus Ozemobacterales</taxon>
        <taxon>Candidatus Ozemobacteraceae</taxon>
        <taxon>Candidatus Ozemobacter</taxon>
    </lineage>
</organism>
<accession>A0A367ZPV6</accession>
<dbReference type="AlphaFoldDB" id="A0A367ZPV6"/>
<proteinExistence type="predicted"/>
<protein>
    <submittedName>
        <fullName evidence="2">Uncharacterized protein</fullName>
    </submittedName>
</protein>
<dbReference type="EMBL" id="QOQW01000008">
    <property type="protein sequence ID" value="RCK80175.1"/>
    <property type="molecule type" value="Genomic_DNA"/>
</dbReference>
<comment type="caution">
    <text evidence="2">The sequence shown here is derived from an EMBL/GenBank/DDBJ whole genome shotgun (WGS) entry which is preliminary data.</text>
</comment>
<reference evidence="2 3" key="1">
    <citation type="submission" date="2018-05" db="EMBL/GenBank/DDBJ databases">
        <title>A metagenomic window into the 2 km-deep terrestrial subsurface aquifer revealed taxonomically and functionally diverse microbial community comprising novel uncultured bacterial lineages.</title>
        <authorList>
            <person name="Kadnikov V.V."/>
            <person name="Mardanov A.V."/>
            <person name="Beletsky A.V."/>
            <person name="Banks D."/>
            <person name="Pimenov N.V."/>
            <person name="Frank Y.A."/>
            <person name="Karnachuk O.V."/>
            <person name="Ravin N.V."/>
        </authorList>
    </citation>
    <scope>NUCLEOTIDE SEQUENCE [LARGE SCALE GENOMIC DNA]</scope>
    <source>
        <strain evidence="2">BY5</strain>
    </source>
</reference>
<feature type="region of interest" description="Disordered" evidence="1">
    <location>
        <begin position="169"/>
        <end position="190"/>
    </location>
</feature>
<evidence type="ECO:0000313" key="2">
    <source>
        <dbReference type="EMBL" id="RCK80175.1"/>
    </source>
</evidence>
<feature type="compositionally biased region" description="Pro residues" evidence="1">
    <location>
        <begin position="177"/>
        <end position="190"/>
    </location>
</feature>
<sequence>MAQTRQHSRIEVAWRAATLAARQADLLLERATEFLNSTDPSTWPKRDKAPLPLRPLIEAITERDGRLRGADTLWELPLDHTPLRPLLEEEPHLGVTVTIALRGVQPLLDEPAVPGLSEPPAEWRGRFVIEARATLDEVERRVMTKREFRWVSLQWPVVGRFVLTALRGSGQPNPLRVEPPAPGRGSPRFPPDLRPAPGVQPLTIMGGPPVTDRAGVARDPASYLDRQGWIYLGNPPPSPSDFWTLGAALGLGDTGEGFPADHRPWFFEIPQGASRLGMGQGPTALWPRFESVVFACVPYGQSRERANQYALHTCPGDLDTYSHLRLMGTSREPSPTLVFGPVFRRYLLEQGIRPRPRFPNDLPPVALIPFVRPEDYNRPDFGVPGLDRRVPDILRAACAGYDGFRLAMSALVIAPANEALAFALNQASPAQLKPQFRTAEIPKLGRDLMFDPARPDRLLLDGPCRLLRGGQTVFEGSLGHALANLNTLALARAARVFPDGARLRTWLEGRLARGRSVTGVYEVSGPFTWTDEWNTLALGGVVVVAHGDITIRAGVMPRSRAVLPDAVDHPVTLYSKDGNIILATNQPVQAALVAPRGQLRGPADGEVDLRGLVAVGELPLDQFKTGRPKTIRYDARHDWADPAAYDRSFRLQLEEQNLFFAVKPR</sequence>